<evidence type="ECO:0000256" key="6">
    <source>
        <dbReference type="SAM" id="MobiDB-lite"/>
    </source>
</evidence>
<feature type="transmembrane region" description="Helical" evidence="7">
    <location>
        <begin position="229"/>
        <end position="247"/>
    </location>
</feature>
<comment type="similarity">
    <text evidence="2">Belongs to the multi antimicrobial extrusion (MATE) (TC 2.A.66.1) family.</text>
</comment>
<dbReference type="Proteomes" id="UP001151516">
    <property type="component" value="Unassembled WGS sequence"/>
</dbReference>
<keyword evidence="5 7" id="KW-0472">Membrane</keyword>
<comment type="caution">
    <text evidence="8">The sequence shown here is derived from an EMBL/GenBank/DDBJ whole genome shotgun (WGS) entry which is preliminary data.</text>
</comment>
<dbReference type="CDD" id="cd13132">
    <property type="entry name" value="MATE_eukaryotic"/>
    <property type="match status" value="1"/>
</dbReference>
<gene>
    <name evidence="8" type="primary">ERC1_11</name>
    <name evidence="8" type="ORF">IWW39_004743</name>
</gene>
<feature type="transmembrane region" description="Helical" evidence="7">
    <location>
        <begin position="339"/>
        <end position="360"/>
    </location>
</feature>
<evidence type="ECO:0000256" key="7">
    <source>
        <dbReference type="SAM" id="Phobius"/>
    </source>
</evidence>
<evidence type="ECO:0000256" key="1">
    <source>
        <dbReference type="ARBA" id="ARBA00004141"/>
    </source>
</evidence>
<dbReference type="Pfam" id="PF01554">
    <property type="entry name" value="MatE"/>
    <property type="match status" value="2"/>
</dbReference>
<dbReference type="OrthoDB" id="2126698at2759"/>
<dbReference type="InterPro" id="IPR002528">
    <property type="entry name" value="MATE_fam"/>
</dbReference>
<dbReference type="InterPro" id="IPR019189">
    <property type="entry name" value="Ribosomal_mL41"/>
</dbReference>
<organism evidence="8 9">
    <name type="scientific">Coemansia spiralis</name>
    <dbReference type="NCBI Taxonomy" id="417178"/>
    <lineage>
        <taxon>Eukaryota</taxon>
        <taxon>Fungi</taxon>
        <taxon>Fungi incertae sedis</taxon>
        <taxon>Zoopagomycota</taxon>
        <taxon>Kickxellomycotina</taxon>
        <taxon>Kickxellomycetes</taxon>
        <taxon>Kickxellales</taxon>
        <taxon>Kickxellaceae</taxon>
        <taxon>Coemansia</taxon>
    </lineage>
</organism>
<proteinExistence type="inferred from homology"/>
<feature type="transmembrane region" description="Helical" evidence="7">
    <location>
        <begin position="425"/>
        <end position="446"/>
    </location>
</feature>
<feature type="transmembrane region" description="Helical" evidence="7">
    <location>
        <begin position="381"/>
        <end position="405"/>
    </location>
</feature>
<dbReference type="GO" id="GO:0015297">
    <property type="term" value="F:antiporter activity"/>
    <property type="evidence" value="ECO:0007669"/>
    <property type="project" value="InterPro"/>
</dbReference>
<evidence type="ECO:0000256" key="3">
    <source>
        <dbReference type="ARBA" id="ARBA00022692"/>
    </source>
</evidence>
<accession>A0A9W8GGL1</accession>
<evidence type="ECO:0000313" key="9">
    <source>
        <dbReference type="Proteomes" id="UP001151516"/>
    </source>
</evidence>
<feature type="transmembrane region" description="Helical" evidence="7">
    <location>
        <begin position="259"/>
        <end position="285"/>
    </location>
</feature>
<feature type="transmembrane region" description="Helical" evidence="7">
    <location>
        <begin position="116"/>
        <end position="141"/>
    </location>
</feature>
<feature type="transmembrane region" description="Helical" evidence="7">
    <location>
        <begin position="306"/>
        <end position="327"/>
    </location>
</feature>
<dbReference type="AlphaFoldDB" id="A0A9W8GGL1"/>
<dbReference type="PANTHER" id="PTHR11206">
    <property type="entry name" value="MULTIDRUG RESISTANCE PROTEIN"/>
    <property type="match status" value="1"/>
</dbReference>
<feature type="region of interest" description="Disordered" evidence="6">
    <location>
        <begin position="525"/>
        <end position="546"/>
    </location>
</feature>
<dbReference type="GO" id="GO:0016020">
    <property type="term" value="C:membrane"/>
    <property type="evidence" value="ECO:0007669"/>
    <property type="project" value="UniProtKB-SubCell"/>
</dbReference>
<dbReference type="GO" id="GO:1990961">
    <property type="term" value="P:xenobiotic detoxification by transmembrane export across the plasma membrane"/>
    <property type="evidence" value="ECO:0007669"/>
    <property type="project" value="InterPro"/>
</dbReference>
<dbReference type="GO" id="GO:0003735">
    <property type="term" value="F:structural constituent of ribosome"/>
    <property type="evidence" value="ECO:0007669"/>
    <property type="project" value="InterPro"/>
</dbReference>
<evidence type="ECO:0000256" key="2">
    <source>
        <dbReference type="ARBA" id="ARBA00010199"/>
    </source>
</evidence>
<evidence type="ECO:0000313" key="8">
    <source>
        <dbReference type="EMBL" id="KAJ2684722.1"/>
    </source>
</evidence>
<protein>
    <submittedName>
        <fullName evidence="8">Ethionine resistance protein</fullName>
    </submittedName>
</protein>
<dbReference type="Pfam" id="PF09809">
    <property type="entry name" value="MRP-L27"/>
    <property type="match status" value="1"/>
</dbReference>
<feature type="transmembrane region" description="Helical" evidence="7">
    <location>
        <begin position="484"/>
        <end position="505"/>
    </location>
</feature>
<feature type="transmembrane region" description="Helical" evidence="7">
    <location>
        <begin position="80"/>
        <end position="104"/>
    </location>
</feature>
<dbReference type="InterPro" id="IPR045069">
    <property type="entry name" value="MATE_euk"/>
</dbReference>
<dbReference type="NCBIfam" id="TIGR00797">
    <property type="entry name" value="matE"/>
    <property type="match status" value="1"/>
</dbReference>
<sequence>MQEVIRGILRGAKRGVMTAKKGRNFYKGNRTGSMGSHTKHGNYVVDLNKVRTYVVPDLTGCEIAKHDTNEPYLVAAKREVLWMASSSSLTILTLMLQSSFFFVNVMAVSHLGAKELAAMSLSVTCMGIIALAPAFGLLSAMDTFCSTAFTASRDKTLVGFHYQRGLIAVFSHILLAAPILWNAERILLAIKQDPDIAALSGKYLRIQILGMLPWSVFEATRRYLQAQGIMRASMTIALVVAPIHWFSNYFLVRSLTYGFGFIGAPISNVLSNCLMCTGILVYTCNSRAVDTWGGWKLNAFHNMSQYYRLAIPAVVTVCAEWVGYEILIIGTSYFGANQLAGQAIMMNSVVISFHLCNGLGFGTSPRVGNLIGAARPRQARIAADVSLAATVCIGIACTLFLVFFGDWWTSVYTSDPAIARETAKLMSVACVFTIGDGLNAVIGAILRGLGRQQVSANIYIFGFYVCAIPIAAYLGYGLQMQAVGLWWGLCIGVIISSILQTVYVYRWIDWKDEVRLCLLRLKGSSAGSSTTDMATGSETETTSVLH</sequence>
<dbReference type="EMBL" id="JANBTX010000192">
    <property type="protein sequence ID" value="KAJ2684722.1"/>
    <property type="molecule type" value="Genomic_DNA"/>
</dbReference>
<reference evidence="8" key="1">
    <citation type="submission" date="2022-07" db="EMBL/GenBank/DDBJ databases">
        <title>Phylogenomic reconstructions and comparative analyses of Kickxellomycotina fungi.</title>
        <authorList>
            <person name="Reynolds N.K."/>
            <person name="Stajich J.E."/>
            <person name="Barry K."/>
            <person name="Grigoriev I.V."/>
            <person name="Crous P."/>
            <person name="Smith M.E."/>
        </authorList>
    </citation>
    <scope>NUCLEOTIDE SEQUENCE</scope>
    <source>
        <strain evidence="8">CBS 109367</strain>
    </source>
</reference>
<dbReference type="GO" id="GO:0005762">
    <property type="term" value="C:mitochondrial large ribosomal subunit"/>
    <property type="evidence" value="ECO:0007669"/>
    <property type="project" value="InterPro"/>
</dbReference>
<evidence type="ECO:0000256" key="5">
    <source>
        <dbReference type="ARBA" id="ARBA00023136"/>
    </source>
</evidence>
<feature type="transmembrane region" description="Helical" evidence="7">
    <location>
        <begin position="458"/>
        <end position="478"/>
    </location>
</feature>
<evidence type="ECO:0000256" key="4">
    <source>
        <dbReference type="ARBA" id="ARBA00022989"/>
    </source>
</evidence>
<keyword evidence="3 7" id="KW-0812">Transmembrane</keyword>
<keyword evidence="9" id="KW-1185">Reference proteome</keyword>
<dbReference type="GO" id="GO:0042910">
    <property type="term" value="F:xenobiotic transmembrane transporter activity"/>
    <property type="evidence" value="ECO:0007669"/>
    <property type="project" value="InterPro"/>
</dbReference>
<comment type="subcellular location">
    <subcellularLocation>
        <location evidence="1">Membrane</location>
        <topology evidence="1">Multi-pass membrane protein</topology>
    </subcellularLocation>
</comment>
<keyword evidence="4 7" id="KW-1133">Transmembrane helix</keyword>
<name>A0A9W8GGL1_9FUNG</name>